<dbReference type="InterPro" id="IPR016163">
    <property type="entry name" value="Ald_DH_C"/>
</dbReference>
<dbReference type="InterPro" id="IPR016161">
    <property type="entry name" value="Ald_DH/histidinol_DH"/>
</dbReference>
<dbReference type="InterPro" id="IPR016162">
    <property type="entry name" value="Ald_DH_N"/>
</dbReference>
<dbReference type="SUPFAM" id="SSF53720">
    <property type="entry name" value="ALDH-like"/>
    <property type="match status" value="1"/>
</dbReference>
<dbReference type="Gene3D" id="3.40.605.10">
    <property type="entry name" value="Aldehyde Dehydrogenase, Chain A, domain 1"/>
    <property type="match status" value="1"/>
</dbReference>
<dbReference type="PANTHER" id="PTHR42986">
    <property type="entry name" value="BENZALDEHYDE DEHYDROGENASE YFMT"/>
    <property type="match status" value="1"/>
</dbReference>
<gene>
    <name evidence="5" type="ORF">KB874_06520</name>
</gene>
<comment type="caution">
    <text evidence="5">The sequence shown here is derived from an EMBL/GenBank/DDBJ whole genome shotgun (WGS) entry which is preliminary data.</text>
</comment>
<reference evidence="5" key="1">
    <citation type="submission" date="2021-04" db="EMBL/GenBank/DDBJ databases">
        <authorList>
            <person name="Yoon J."/>
        </authorList>
    </citation>
    <scope>NUCLEOTIDE SEQUENCE</scope>
    <source>
        <strain evidence="5">KMU-90</strain>
    </source>
</reference>
<dbReference type="InterPro" id="IPR015590">
    <property type="entry name" value="Aldehyde_DH_dom"/>
</dbReference>
<dbReference type="Pfam" id="PF00171">
    <property type="entry name" value="Aldedh"/>
    <property type="match status" value="1"/>
</dbReference>
<dbReference type="Gene3D" id="3.40.309.10">
    <property type="entry name" value="Aldehyde Dehydrogenase, Chain A, domain 2"/>
    <property type="match status" value="1"/>
</dbReference>
<dbReference type="AlphaFoldDB" id="A0A8J7WDN8"/>
<organism evidence="5 6">
    <name type="scientific">Thetidibacter halocola</name>
    <dbReference type="NCBI Taxonomy" id="2827239"/>
    <lineage>
        <taxon>Bacteria</taxon>
        <taxon>Pseudomonadati</taxon>
        <taxon>Pseudomonadota</taxon>
        <taxon>Alphaproteobacteria</taxon>
        <taxon>Rhodobacterales</taxon>
        <taxon>Roseobacteraceae</taxon>
        <taxon>Thetidibacter</taxon>
    </lineage>
</organism>
<dbReference type="Proteomes" id="UP000681356">
    <property type="component" value="Unassembled WGS sequence"/>
</dbReference>
<evidence type="ECO:0000256" key="1">
    <source>
        <dbReference type="ARBA" id="ARBA00009986"/>
    </source>
</evidence>
<evidence type="ECO:0000259" key="4">
    <source>
        <dbReference type="Pfam" id="PF00171"/>
    </source>
</evidence>
<proteinExistence type="inferred from homology"/>
<sequence length="520" mass="54021">MTTFTLPCVKRTLSQRRPGGRLCHPQSRQGSLGRTPLFVANGIIGGLAVAGPDAASWDRRNTLTGAVVTRAAACSPAEAERAADAAAAAFPHWSTLPPEQRASCLCAAADRLTEATETLVATAGQELGAAPGWVRFNVDVACAMLRQAASLATEVGERAAPSAAPGMRYALCRRPAGVVLGLAPWNAAVTLAVRAVAAPLALGNTVVLKASELCPKTHETVVLALMRAGLPDGVLNFVTNAPEDAHAVVEALIAHPAVRRVNFTGSTRVGREIAVMAARHLKKCLLELSGKGTMIVLADADLDGAARAAAHGAFFNQGQVCMSTDRIVVEQAVAGAFVDRLRVEAERLRADLAAGAGPLGAVISPEAVTRLRGLIEDAVARGARLVTGGEAVGTAMQPTVLDHVAFGMRLHDEEVFGPVVGVIRVADADEAVTVANDSEFGLAASVFGADLDRARAVAGQIEAGIVHVNGSTVYDDPAMPFGGMKASGYGRFGGHAAVEEFTEVQWRTERDEPAPDRLGR</sequence>
<evidence type="ECO:0000256" key="3">
    <source>
        <dbReference type="ARBA" id="ARBA00023027"/>
    </source>
</evidence>
<keyword evidence="6" id="KW-1185">Reference proteome</keyword>
<evidence type="ECO:0000313" key="6">
    <source>
        <dbReference type="Proteomes" id="UP000681356"/>
    </source>
</evidence>
<protein>
    <submittedName>
        <fullName evidence="5">Aldehyde dehydrogenase family protein</fullName>
    </submittedName>
</protein>
<evidence type="ECO:0000313" key="5">
    <source>
        <dbReference type="EMBL" id="MBS0123786.1"/>
    </source>
</evidence>
<dbReference type="EMBL" id="JAGTUU010000002">
    <property type="protein sequence ID" value="MBS0123786.1"/>
    <property type="molecule type" value="Genomic_DNA"/>
</dbReference>
<feature type="domain" description="Aldehyde dehydrogenase" evidence="4">
    <location>
        <begin position="58"/>
        <end position="506"/>
    </location>
</feature>
<accession>A0A8J7WDN8</accession>
<keyword evidence="2" id="KW-0560">Oxidoreductase</keyword>
<evidence type="ECO:0000256" key="2">
    <source>
        <dbReference type="ARBA" id="ARBA00023002"/>
    </source>
</evidence>
<dbReference type="GO" id="GO:0016620">
    <property type="term" value="F:oxidoreductase activity, acting on the aldehyde or oxo group of donors, NAD or NADP as acceptor"/>
    <property type="evidence" value="ECO:0007669"/>
    <property type="project" value="InterPro"/>
</dbReference>
<comment type="similarity">
    <text evidence="1">Belongs to the aldehyde dehydrogenase family.</text>
</comment>
<keyword evidence="3" id="KW-0520">NAD</keyword>
<dbReference type="PANTHER" id="PTHR42986:SF1">
    <property type="entry name" value="BENZALDEHYDE DEHYDROGENASE YFMT"/>
    <property type="match status" value="1"/>
</dbReference>
<name>A0A8J7WDN8_9RHOB</name>